<keyword evidence="5" id="KW-0862">Zinc</keyword>
<feature type="domain" description="SCAN box" evidence="10">
    <location>
        <begin position="166"/>
        <end position="244"/>
    </location>
</feature>
<dbReference type="SUPFAM" id="SSF47353">
    <property type="entry name" value="Retrovirus capsid dimerization domain-like"/>
    <property type="match status" value="1"/>
</dbReference>
<keyword evidence="11" id="KW-1185">Reference proteome</keyword>
<organism evidence="11 12">
    <name type="scientific">Gekko japonicus</name>
    <name type="common">Schlegel's Japanese gecko</name>
    <dbReference type="NCBI Taxonomy" id="146911"/>
    <lineage>
        <taxon>Eukaryota</taxon>
        <taxon>Metazoa</taxon>
        <taxon>Chordata</taxon>
        <taxon>Craniata</taxon>
        <taxon>Vertebrata</taxon>
        <taxon>Euteleostomi</taxon>
        <taxon>Lepidosauria</taxon>
        <taxon>Squamata</taxon>
        <taxon>Bifurcata</taxon>
        <taxon>Gekkota</taxon>
        <taxon>Gekkonidae</taxon>
        <taxon>Gekkoninae</taxon>
        <taxon>Gekko</taxon>
    </lineage>
</organism>
<dbReference type="Pfam" id="PF00096">
    <property type="entry name" value="zf-C2H2"/>
    <property type="match status" value="8"/>
</dbReference>
<evidence type="ECO:0000313" key="12">
    <source>
        <dbReference type="RefSeq" id="XP_015261995.1"/>
    </source>
</evidence>
<dbReference type="SUPFAM" id="SSF57667">
    <property type="entry name" value="beta-beta-alpha zinc fingers"/>
    <property type="match status" value="6"/>
</dbReference>
<keyword evidence="4 7" id="KW-0863">Zinc-finger</keyword>
<keyword evidence="6" id="KW-0539">Nucleus</keyword>
<name>A0ABM1JKK8_GEKJA</name>
<sequence length="716" mass="82337">MTFYRKDIIERSPNMKMEGQDTTIGEAQERLAKPPHVLQAGNIREFLQRRPGLVKEEPGEGSLQQWETQWQQFLRTLESPQSHWTVPLCPEKPSPWEDAKAFLASFEQVAEACQWPQEEWVTRLLPALSGEAEKAFNNLDVSDREDYGKVKAAILRGDALSREKQRQEFRRFCYQEAEGPRGAYSQLREMCRGWLRVENHSKEQILELLILEQLLSVLPPEIQSWVRESGPESCSQVVALAEEFLLRQEKQVTLEEASGSISEAGWTPSEGEQEQFSVDIKEEEDGEAILMAGDVQENENDGELQILSLYKIKNEDLQGSFGNQGGLKRQDGNGTAERNDKPIPCQGGEFQEIPIKEEKATQNRRNKSITAHTGENQNETMGFGESISQNLDLVSHQEIHSIDKPYNCSVCGESFSWRTALTWHQRIHKGEDPPQIPECENSYSGEPRHKEHQVIPTGEKQSQGSEAEKSFSDHISPTVPQRTHTAERPYKCLECGKRFRWASHLQQHQTLHTGEKPYQCSECGKKFTRRSSLRRHQRIHTGEKPYKCAECGQKFGSSSLLQRHEKIHTGEKPYQCSECGKAFRHRLSLTVHERAHTGERPYKCSECESSFSRTSHLQQHQSIHTGQKPYECSECGKRFSSPFHLQQHQRIHTGEKPYKCSECERSFSHCISLTVHQMTHTGEKLYQCSECEKKFNWISSLRKHQRIHMEEKPPEC</sequence>
<evidence type="ECO:0000256" key="3">
    <source>
        <dbReference type="ARBA" id="ARBA00022737"/>
    </source>
</evidence>
<dbReference type="PROSITE" id="PS50804">
    <property type="entry name" value="SCAN_BOX"/>
    <property type="match status" value="1"/>
</dbReference>
<gene>
    <name evidence="12" type="primary">LOC107106374</name>
</gene>
<dbReference type="Pfam" id="PF13912">
    <property type="entry name" value="zf-C2H2_6"/>
    <property type="match status" value="1"/>
</dbReference>
<evidence type="ECO:0000259" key="9">
    <source>
        <dbReference type="PROSITE" id="PS50157"/>
    </source>
</evidence>
<dbReference type="PANTHER" id="PTHR16515:SF57">
    <property type="entry name" value="ZINC FINGER PROTEIN 154-LIKE"/>
    <property type="match status" value="1"/>
</dbReference>
<comment type="subcellular location">
    <subcellularLocation>
        <location evidence="1">Nucleus</location>
    </subcellularLocation>
</comment>
<feature type="compositionally biased region" description="Polar residues" evidence="8">
    <location>
        <begin position="473"/>
        <end position="483"/>
    </location>
</feature>
<feature type="region of interest" description="Disordered" evidence="8">
    <location>
        <begin position="429"/>
        <end position="483"/>
    </location>
</feature>
<evidence type="ECO:0000259" key="10">
    <source>
        <dbReference type="PROSITE" id="PS50804"/>
    </source>
</evidence>
<dbReference type="PROSITE" id="PS50157">
    <property type="entry name" value="ZINC_FINGER_C2H2_2"/>
    <property type="match status" value="9"/>
</dbReference>
<feature type="domain" description="C2H2-type" evidence="9">
    <location>
        <begin position="686"/>
        <end position="713"/>
    </location>
</feature>
<evidence type="ECO:0000256" key="6">
    <source>
        <dbReference type="ARBA" id="ARBA00023242"/>
    </source>
</evidence>
<evidence type="ECO:0000256" key="8">
    <source>
        <dbReference type="SAM" id="MobiDB-lite"/>
    </source>
</evidence>
<evidence type="ECO:0000256" key="4">
    <source>
        <dbReference type="ARBA" id="ARBA00022771"/>
    </source>
</evidence>
<keyword evidence="2" id="KW-0479">Metal-binding</keyword>
<dbReference type="SMART" id="SM00431">
    <property type="entry name" value="SCAN"/>
    <property type="match status" value="1"/>
</dbReference>
<dbReference type="Gene3D" id="3.30.160.60">
    <property type="entry name" value="Classic Zinc Finger"/>
    <property type="match status" value="10"/>
</dbReference>
<evidence type="ECO:0000256" key="1">
    <source>
        <dbReference type="ARBA" id="ARBA00004123"/>
    </source>
</evidence>
<dbReference type="InterPro" id="IPR003309">
    <property type="entry name" value="SCAN_dom"/>
</dbReference>
<dbReference type="Gene3D" id="1.10.4020.10">
    <property type="entry name" value="DNA breaking-rejoining enzymes"/>
    <property type="match status" value="1"/>
</dbReference>
<dbReference type="GeneID" id="107106374"/>
<keyword evidence="3" id="KW-0677">Repeat</keyword>
<dbReference type="InterPro" id="IPR050331">
    <property type="entry name" value="Zinc_finger"/>
</dbReference>
<feature type="compositionally biased region" description="Polar residues" evidence="8">
    <location>
        <begin position="368"/>
        <end position="380"/>
    </location>
</feature>
<dbReference type="InterPro" id="IPR036236">
    <property type="entry name" value="Znf_C2H2_sf"/>
</dbReference>
<feature type="domain" description="C2H2-type" evidence="9">
    <location>
        <begin position="490"/>
        <end position="517"/>
    </location>
</feature>
<feature type="domain" description="C2H2-type" evidence="9">
    <location>
        <begin position="602"/>
        <end position="629"/>
    </location>
</feature>
<evidence type="ECO:0000313" key="11">
    <source>
        <dbReference type="Proteomes" id="UP000694871"/>
    </source>
</evidence>
<dbReference type="InterPro" id="IPR013087">
    <property type="entry name" value="Znf_C2H2_type"/>
</dbReference>
<dbReference type="PANTHER" id="PTHR16515">
    <property type="entry name" value="PR DOMAIN ZINC FINGER PROTEIN"/>
    <property type="match status" value="1"/>
</dbReference>
<proteinExistence type="predicted"/>
<accession>A0ABM1JKK8</accession>
<dbReference type="RefSeq" id="XP_015261995.1">
    <property type="nucleotide sequence ID" value="XM_015406509.1"/>
</dbReference>
<feature type="domain" description="C2H2-type" evidence="9">
    <location>
        <begin position="630"/>
        <end position="657"/>
    </location>
</feature>
<reference evidence="12" key="1">
    <citation type="submission" date="2025-08" db="UniProtKB">
        <authorList>
            <consortium name="RefSeq"/>
        </authorList>
    </citation>
    <scope>IDENTIFICATION</scope>
</reference>
<dbReference type="PROSITE" id="PS00028">
    <property type="entry name" value="ZINC_FINGER_C2H2_1"/>
    <property type="match status" value="9"/>
</dbReference>
<feature type="region of interest" description="Disordered" evidence="8">
    <location>
        <begin position="320"/>
        <end position="380"/>
    </location>
</feature>
<dbReference type="SMART" id="SM00355">
    <property type="entry name" value="ZnF_C2H2"/>
    <property type="match status" value="9"/>
</dbReference>
<feature type="domain" description="C2H2-type" evidence="9">
    <location>
        <begin position="546"/>
        <end position="573"/>
    </location>
</feature>
<feature type="domain" description="C2H2-type" evidence="9">
    <location>
        <begin position="406"/>
        <end position="433"/>
    </location>
</feature>
<feature type="domain" description="C2H2-type" evidence="9">
    <location>
        <begin position="574"/>
        <end position="601"/>
    </location>
</feature>
<dbReference type="Proteomes" id="UP000694871">
    <property type="component" value="Unplaced"/>
</dbReference>
<protein>
    <submittedName>
        <fullName evidence="12">Zinc finger protein 436-like isoform X1</fullName>
    </submittedName>
</protein>
<evidence type="ECO:0000256" key="5">
    <source>
        <dbReference type="ARBA" id="ARBA00022833"/>
    </source>
</evidence>
<feature type="domain" description="C2H2-type" evidence="9">
    <location>
        <begin position="518"/>
        <end position="545"/>
    </location>
</feature>
<evidence type="ECO:0000256" key="7">
    <source>
        <dbReference type="PROSITE-ProRule" id="PRU00042"/>
    </source>
</evidence>
<feature type="domain" description="C2H2-type" evidence="9">
    <location>
        <begin position="658"/>
        <end position="685"/>
    </location>
</feature>
<dbReference type="InterPro" id="IPR038269">
    <property type="entry name" value="SCAN_sf"/>
</dbReference>
<evidence type="ECO:0000256" key="2">
    <source>
        <dbReference type="ARBA" id="ARBA00022723"/>
    </source>
</evidence>
<dbReference type="Pfam" id="PF02023">
    <property type="entry name" value="SCAN"/>
    <property type="match status" value="1"/>
</dbReference>